<evidence type="ECO:0000259" key="2">
    <source>
        <dbReference type="PROSITE" id="PS51379"/>
    </source>
</evidence>
<sequence length="578" mass="66422">MRRVIAAWGAAPAVCLFFCQLSVSEAFVFRPLLRHQASRRNEGRLTELYASEGAGGKESSKWADLTVTASSNSKFARKSNNVIKNDLSLLPKDLQDKMQKAGNKPWLPTREMICMDLYGELGLLLDAPKEEVVKAYNLLSMELLVLDQVPEVIEKRRRVRIAYLILSNDRRRKTWEDIKFAYEKRPKVLFVDEPNCIGCLQCNNWAPKTFGVDFDEGKARVIDQDGHDVETTQVAVDVCPAECIHWVEGNRLPYLEQVIRTLPVTPAWLWNMPGFSVTDVFKLANDLKMAEEYRQKEAEEWMKKMREEAEREEREERLRGKVKEAEDEASWDEEQAWAEEEMREREEREQREREQARREEEARENERDNERELVEVGARESSMEEGGDDNSHLHQDVHMHHHHHHHDHDHHHHDHEEGDHHHHDHESEGEGGSGEADGGSSLSSSSAVAGSLREFFERGSDSERENRQVEVQRMWSFWQHKNLAARKATASAPERNWKLKESPLPVLVPPPHQSQEESLPSTVLKSTNREQGEGEAAEVPILKSTEREEGEGETAEVPILESTEREEGEGEAAEVPRA</sequence>
<evidence type="ECO:0000256" key="1">
    <source>
        <dbReference type="SAM" id="MobiDB-lite"/>
    </source>
</evidence>
<feature type="compositionally biased region" description="Polar residues" evidence="1">
    <location>
        <begin position="516"/>
        <end position="526"/>
    </location>
</feature>
<feature type="compositionally biased region" description="Basic and acidic residues" evidence="1">
    <location>
        <begin position="389"/>
        <end position="398"/>
    </location>
</feature>
<dbReference type="PROSITE" id="PS51379">
    <property type="entry name" value="4FE4S_FER_2"/>
    <property type="match status" value="1"/>
</dbReference>
<feature type="compositionally biased region" description="Basic and acidic residues" evidence="1">
    <location>
        <begin position="414"/>
        <end position="428"/>
    </location>
</feature>
<feature type="region of interest" description="Disordered" evidence="1">
    <location>
        <begin position="308"/>
        <end position="448"/>
    </location>
</feature>
<dbReference type="VEuPathDB" id="CryptoDB:Cvel_28467"/>
<dbReference type="SUPFAM" id="SSF54862">
    <property type="entry name" value="4Fe-4S ferredoxins"/>
    <property type="match status" value="1"/>
</dbReference>
<dbReference type="EMBL" id="CDMZ01002970">
    <property type="protein sequence ID" value="CEM44609.1"/>
    <property type="molecule type" value="Genomic_DNA"/>
</dbReference>
<dbReference type="PANTHER" id="PTHR44579">
    <property type="entry name" value="OS01G0730500 PROTEIN"/>
    <property type="match status" value="1"/>
</dbReference>
<dbReference type="Gene3D" id="3.30.70.20">
    <property type="match status" value="1"/>
</dbReference>
<dbReference type="Pfam" id="PF13370">
    <property type="entry name" value="Fer4_13"/>
    <property type="match status" value="1"/>
</dbReference>
<protein>
    <recommendedName>
        <fullName evidence="2">4Fe-4S ferredoxin-type domain-containing protein</fullName>
    </recommendedName>
</protein>
<dbReference type="AlphaFoldDB" id="A0A0G4HKJ8"/>
<feature type="compositionally biased region" description="Acidic residues" evidence="1">
    <location>
        <begin position="325"/>
        <end position="339"/>
    </location>
</feature>
<feature type="compositionally biased region" description="Basic and acidic residues" evidence="1">
    <location>
        <begin position="308"/>
        <end position="324"/>
    </location>
</feature>
<feature type="compositionally biased region" description="Basic residues" evidence="1">
    <location>
        <begin position="399"/>
        <end position="413"/>
    </location>
</feature>
<organism evidence="3">
    <name type="scientific">Chromera velia CCMP2878</name>
    <dbReference type="NCBI Taxonomy" id="1169474"/>
    <lineage>
        <taxon>Eukaryota</taxon>
        <taxon>Sar</taxon>
        <taxon>Alveolata</taxon>
        <taxon>Colpodellida</taxon>
        <taxon>Chromeraceae</taxon>
        <taxon>Chromera</taxon>
    </lineage>
</organism>
<accession>A0A0G4HKJ8</accession>
<proteinExistence type="predicted"/>
<reference evidence="3" key="1">
    <citation type="submission" date="2014-11" db="EMBL/GenBank/DDBJ databases">
        <authorList>
            <person name="Otto D Thomas"/>
            <person name="Naeem Raeece"/>
        </authorList>
    </citation>
    <scope>NUCLEOTIDE SEQUENCE</scope>
</reference>
<feature type="compositionally biased region" description="Basic and acidic residues" evidence="1">
    <location>
        <begin position="340"/>
        <end position="382"/>
    </location>
</feature>
<gene>
    <name evidence="3" type="ORF">Cvel_28467</name>
</gene>
<evidence type="ECO:0000313" key="3">
    <source>
        <dbReference type="EMBL" id="CEM44609.1"/>
    </source>
</evidence>
<feature type="domain" description="4Fe-4S ferredoxin-type" evidence="2">
    <location>
        <begin position="187"/>
        <end position="217"/>
    </location>
</feature>
<name>A0A0G4HKJ8_9ALVE</name>
<dbReference type="PANTHER" id="PTHR44579:SF2">
    <property type="entry name" value="OS01G0730500 PROTEIN"/>
    <property type="match status" value="1"/>
</dbReference>
<feature type="region of interest" description="Disordered" evidence="1">
    <location>
        <begin position="502"/>
        <end position="578"/>
    </location>
</feature>
<dbReference type="InterPro" id="IPR017896">
    <property type="entry name" value="4Fe4S_Fe-S-bd"/>
</dbReference>